<proteinExistence type="predicted"/>
<reference evidence="1" key="1">
    <citation type="submission" date="2022-04" db="EMBL/GenBank/DDBJ databases">
        <title>Genome of the entomopathogenic fungus Entomophthora muscae.</title>
        <authorList>
            <person name="Elya C."/>
            <person name="Lovett B.R."/>
            <person name="Lee E."/>
            <person name="Macias A.M."/>
            <person name="Hajek A.E."/>
            <person name="De Bivort B.L."/>
            <person name="Kasson M.T."/>
            <person name="De Fine Licht H.H."/>
            <person name="Stajich J.E."/>
        </authorList>
    </citation>
    <scope>NUCLEOTIDE SEQUENCE</scope>
    <source>
        <strain evidence="1">Berkeley</strain>
    </source>
</reference>
<evidence type="ECO:0000313" key="2">
    <source>
        <dbReference type="Proteomes" id="UP001165960"/>
    </source>
</evidence>
<sequence>MSSLNSVPFNTPVFLLCLLARCSLLQLWKDLPTIQQGNEISAPLKPQDLEQVSNLGHNCLRATSPDNQGASRPRLFGIDSSQTQTANVNENKDISINLPTLAPIREHKTLPNGGKV</sequence>
<keyword evidence="2" id="KW-1185">Reference proteome</keyword>
<dbReference type="Proteomes" id="UP001165960">
    <property type="component" value="Unassembled WGS sequence"/>
</dbReference>
<name>A0ACC2S4K4_9FUNG</name>
<protein>
    <submittedName>
        <fullName evidence="1">Uncharacterized protein</fullName>
    </submittedName>
</protein>
<gene>
    <name evidence="1" type="ORF">DSO57_1023969</name>
</gene>
<organism evidence="1 2">
    <name type="scientific">Entomophthora muscae</name>
    <dbReference type="NCBI Taxonomy" id="34485"/>
    <lineage>
        <taxon>Eukaryota</taxon>
        <taxon>Fungi</taxon>
        <taxon>Fungi incertae sedis</taxon>
        <taxon>Zoopagomycota</taxon>
        <taxon>Entomophthoromycotina</taxon>
        <taxon>Entomophthoromycetes</taxon>
        <taxon>Entomophthorales</taxon>
        <taxon>Entomophthoraceae</taxon>
        <taxon>Entomophthora</taxon>
    </lineage>
</organism>
<accession>A0ACC2S4K4</accession>
<comment type="caution">
    <text evidence="1">The sequence shown here is derived from an EMBL/GenBank/DDBJ whole genome shotgun (WGS) entry which is preliminary data.</text>
</comment>
<dbReference type="EMBL" id="QTSX02005807">
    <property type="protein sequence ID" value="KAJ9057307.1"/>
    <property type="molecule type" value="Genomic_DNA"/>
</dbReference>
<evidence type="ECO:0000313" key="1">
    <source>
        <dbReference type="EMBL" id="KAJ9057307.1"/>
    </source>
</evidence>